<dbReference type="InterPro" id="IPR041094">
    <property type="entry name" value="Brr2_helicase_PWI"/>
</dbReference>
<dbReference type="Pfam" id="PF21188">
    <property type="entry name" value="BRR2_plug"/>
    <property type="match status" value="1"/>
</dbReference>
<keyword evidence="7" id="KW-0547">Nucleotide-binding</keyword>
<dbReference type="SMART" id="SM00490">
    <property type="entry name" value="HELICc"/>
    <property type="match status" value="2"/>
</dbReference>
<dbReference type="OrthoDB" id="5575at2759"/>
<evidence type="ECO:0000259" key="17">
    <source>
        <dbReference type="PROSITE" id="PS51192"/>
    </source>
</evidence>
<evidence type="ECO:0000313" key="19">
    <source>
        <dbReference type="EMBL" id="KAJ6635024.1"/>
    </source>
</evidence>
<dbReference type="GO" id="GO:0003724">
    <property type="term" value="F:RNA helicase activity"/>
    <property type="evidence" value="ECO:0007669"/>
    <property type="project" value="UniProtKB-EC"/>
</dbReference>
<dbReference type="SUPFAM" id="SSF46785">
    <property type="entry name" value="Winged helix' DNA-binding domain"/>
    <property type="match status" value="1"/>
</dbReference>
<evidence type="ECO:0000256" key="16">
    <source>
        <dbReference type="SAM" id="MobiDB-lite"/>
    </source>
</evidence>
<dbReference type="GO" id="GO:0006397">
    <property type="term" value="P:mRNA processing"/>
    <property type="evidence" value="ECO:0007669"/>
    <property type="project" value="UniProtKB-KW"/>
</dbReference>
<dbReference type="InterPro" id="IPR057842">
    <property type="entry name" value="WH_MER3"/>
</dbReference>
<keyword evidence="6" id="KW-0677">Repeat</keyword>
<dbReference type="FunFam" id="1.10.10.10:FF:000012">
    <property type="entry name" value="U5 small nuclear ribonucleoprotein helicase"/>
    <property type="match status" value="1"/>
</dbReference>
<dbReference type="SMART" id="SM00487">
    <property type="entry name" value="DEXDc"/>
    <property type="match status" value="2"/>
</dbReference>
<evidence type="ECO:0000256" key="3">
    <source>
        <dbReference type="ARBA" id="ARBA00012552"/>
    </source>
</evidence>
<organism evidence="19 20">
    <name type="scientific">Pseudolycoriella hygida</name>
    <dbReference type="NCBI Taxonomy" id="35572"/>
    <lineage>
        <taxon>Eukaryota</taxon>
        <taxon>Metazoa</taxon>
        <taxon>Ecdysozoa</taxon>
        <taxon>Arthropoda</taxon>
        <taxon>Hexapoda</taxon>
        <taxon>Insecta</taxon>
        <taxon>Pterygota</taxon>
        <taxon>Neoptera</taxon>
        <taxon>Endopterygota</taxon>
        <taxon>Diptera</taxon>
        <taxon>Nematocera</taxon>
        <taxon>Sciaroidea</taxon>
        <taxon>Sciaridae</taxon>
        <taxon>Pseudolycoriella</taxon>
    </lineage>
</organism>
<dbReference type="Pfam" id="PF00271">
    <property type="entry name" value="Helicase_C"/>
    <property type="match status" value="2"/>
</dbReference>
<feature type="region of interest" description="Disordered" evidence="16">
    <location>
        <begin position="52"/>
        <end position="77"/>
    </location>
</feature>
<dbReference type="FunFam" id="3.40.50.300:FF:000254">
    <property type="entry name" value="U5 small nuclear ribonucleoprotein helicase"/>
    <property type="match status" value="1"/>
</dbReference>
<proteinExistence type="inferred from homology"/>
<dbReference type="SMART" id="SM00382">
    <property type="entry name" value="AAA"/>
    <property type="match status" value="2"/>
</dbReference>
<feature type="domain" description="Helicase C-terminal" evidence="18">
    <location>
        <begin position="681"/>
        <end position="918"/>
    </location>
</feature>
<dbReference type="GO" id="GO:0005681">
    <property type="term" value="C:spliceosomal complex"/>
    <property type="evidence" value="ECO:0007669"/>
    <property type="project" value="UniProtKB-KW"/>
</dbReference>
<accession>A0A9Q0MQC8</accession>
<evidence type="ECO:0000256" key="12">
    <source>
        <dbReference type="ARBA" id="ARBA00023242"/>
    </source>
</evidence>
<keyword evidence="20" id="KW-1185">Reference proteome</keyword>
<dbReference type="EC" id="3.6.4.13" evidence="3"/>
<dbReference type="InterPro" id="IPR014001">
    <property type="entry name" value="Helicase_ATP-bd"/>
</dbReference>
<evidence type="ECO:0000256" key="11">
    <source>
        <dbReference type="ARBA" id="ARBA00023187"/>
    </source>
</evidence>
<dbReference type="GO" id="GO:0016787">
    <property type="term" value="F:hydrolase activity"/>
    <property type="evidence" value="ECO:0007669"/>
    <property type="project" value="UniProtKB-KW"/>
</dbReference>
<dbReference type="FunFam" id="1.10.10.10:FF:000024">
    <property type="entry name" value="U5 small nuclear ribonucleoprotein helicase"/>
    <property type="match status" value="1"/>
</dbReference>
<dbReference type="Gene3D" id="1.10.3380.10">
    <property type="entry name" value="Sec63 N-terminal domain-like domain"/>
    <property type="match status" value="1"/>
</dbReference>
<dbReference type="GO" id="GO:0003678">
    <property type="term" value="F:DNA helicase activity"/>
    <property type="evidence" value="ECO:0007669"/>
    <property type="project" value="TreeGrafter"/>
</dbReference>
<dbReference type="Proteomes" id="UP001151699">
    <property type="component" value="Chromosome C"/>
</dbReference>
<gene>
    <name evidence="19" type="primary">l(3)72Ab</name>
    <name evidence="19" type="ORF">Bhyg_13606</name>
</gene>
<evidence type="ECO:0000256" key="14">
    <source>
        <dbReference type="ARBA" id="ARBA00047984"/>
    </source>
</evidence>
<evidence type="ECO:0000256" key="2">
    <source>
        <dbReference type="ARBA" id="ARBA00010140"/>
    </source>
</evidence>
<dbReference type="CDD" id="cd18019">
    <property type="entry name" value="DEXHc_Brr2_1"/>
    <property type="match status" value="1"/>
</dbReference>
<evidence type="ECO:0000256" key="15">
    <source>
        <dbReference type="ARBA" id="ARBA00054527"/>
    </source>
</evidence>
<keyword evidence="5" id="KW-0747">Spliceosome</keyword>
<comment type="function">
    <text evidence="15">Catalyzes the ATP-dependent unwinding of U4/U6 RNA duplices, an essential step in the assembly of a catalytically active spliceosome. Plays a role in pre-mRNA splicing.</text>
</comment>
<dbReference type="InterPro" id="IPR001650">
    <property type="entry name" value="Helicase_C-like"/>
</dbReference>
<dbReference type="FunFam" id="1.10.3380.10:FF:000001">
    <property type="entry name" value="U5 small nuclear ribonucleoprotein helicase"/>
    <property type="match status" value="1"/>
</dbReference>
<evidence type="ECO:0000256" key="9">
    <source>
        <dbReference type="ARBA" id="ARBA00022806"/>
    </source>
</evidence>
<keyword evidence="10" id="KW-0067">ATP-binding</keyword>
<dbReference type="PIRSF" id="PIRSF039073">
    <property type="entry name" value="BRR2"/>
    <property type="match status" value="1"/>
</dbReference>
<dbReference type="Gene3D" id="1.10.150.20">
    <property type="entry name" value="5' to 3' exonuclease, C-terminal subdomain"/>
    <property type="match status" value="1"/>
</dbReference>
<evidence type="ECO:0000256" key="7">
    <source>
        <dbReference type="ARBA" id="ARBA00022741"/>
    </source>
</evidence>
<feature type="domain" description="Helicase ATP-binding" evidence="17">
    <location>
        <begin position="1334"/>
        <end position="1509"/>
    </location>
</feature>
<name>A0A9Q0MQC8_9DIPT</name>
<evidence type="ECO:0000256" key="8">
    <source>
        <dbReference type="ARBA" id="ARBA00022801"/>
    </source>
</evidence>
<feature type="domain" description="Helicase ATP-binding" evidence="17">
    <location>
        <begin position="487"/>
        <end position="670"/>
    </location>
</feature>
<dbReference type="Pfam" id="PF18149">
    <property type="entry name" value="Helicase_PWI"/>
    <property type="match status" value="1"/>
</dbReference>
<evidence type="ECO:0000313" key="20">
    <source>
        <dbReference type="Proteomes" id="UP001151699"/>
    </source>
</evidence>
<feature type="compositionally biased region" description="Acidic residues" evidence="16">
    <location>
        <begin position="209"/>
        <end position="233"/>
    </location>
</feature>
<dbReference type="GO" id="GO:0003676">
    <property type="term" value="F:nucleic acid binding"/>
    <property type="evidence" value="ECO:0007669"/>
    <property type="project" value="InterPro"/>
</dbReference>
<reference evidence="19" key="1">
    <citation type="submission" date="2022-07" db="EMBL/GenBank/DDBJ databases">
        <authorList>
            <person name="Trinca V."/>
            <person name="Uliana J.V.C."/>
            <person name="Torres T.T."/>
            <person name="Ward R.J."/>
            <person name="Monesi N."/>
        </authorList>
    </citation>
    <scope>NUCLEOTIDE SEQUENCE</scope>
    <source>
        <strain evidence="19">HSMRA1968</strain>
        <tissue evidence="19">Whole embryos</tissue>
    </source>
</reference>
<dbReference type="Pfam" id="PF23445">
    <property type="entry name" value="WHD_SNRNP200"/>
    <property type="match status" value="2"/>
</dbReference>
<evidence type="ECO:0000256" key="5">
    <source>
        <dbReference type="ARBA" id="ARBA00022728"/>
    </source>
</evidence>
<comment type="caution">
    <text evidence="19">The sequence shown here is derived from an EMBL/GenBank/DDBJ whole genome shotgun (WGS) entry which is preliminary data.</text>
</comment>
<dbReference type="InterPro" id="IPR050474">
    <property type="entry name" value="Hel308_SKI2-like"/>
</dbReference>
<dbReference type="InterPro" id="IPR036388">
    <property type="entry name" value="WH-like_DNA-bd_sf"/>
</dbReference>
<feature type="region of interest" description="Disordered" evidence="16">
    <location>
        <begin position="209"/>
        <end position="234"/>
    </location>
</feature>
<dbReference type="GO" id="GO:0000712">
    <property type="term" value="P:resolution of meiotic recombination intermediates"/>
    <property type="evidence" value="ECO:0007669"/>
    <property type="project" value="TreeGrafter"/>
</dbReference>
<evidence type="ECO:0000256" key="1">
    <source>
        <dbReference type="ARBA" id="ARBA00004123"/>
    </source>
</evidence>
<dbReference type="Pfam" id="PF02889">
    <property type="entry name" value="Sec63"/>
    <property type="match status" value="1"/>
</dbReference>
<dbReference type="CDD" id="cd18795">
    <property type="entry name" value="SF2_C_Ski2"/>
    <property type="match status" value="2"/>
</dbReference>
<protein>
    <recommendedName>
        <fullName evidence="13">U5 small nuclear ribonucleoprotein 200 kDa helicase</fullName>
        <ecNumber evidence="3">3.6.4.13</ecNumber>
    </recommendedName>
</protein>
<evidence type="ECO:0000256" key="6">
    <source>
        <dbReference type="ARBA" id="ARBA00022737"/>
    </source>
</evidence>
<dbReference type="FunFam" id="3.40.50.300:FF:003287">
    <property type="entry name" value="U5 small nuclear ribonucleoprotein 200 kDa helicase"/>
    <property type="match status" value="1"/>
</dbReference>
<dbReference type="Gene3D" id="1.10.10.10">
    <property type="entry name" value="Winged helix-like DNA-binding domain superfamily/Winged helix DNA-binding domain"/>
    <property type="match status" value="2"/>
</dbReference>
<evidence type="ECO:0000259" key="18">
    <source>
        <dbReference type="PROSITE" id="PS51194"/>
    </source>
</evidence>
<dbReference type="GO" id="GO:0005524">
    <property type="term" value="F:ATP binding"/>
    <property type="evidence" value="ECO:0007669"/>
    <property type="project" value="UniProtKB-KW"/>
</dbReference>
<dbReference type="InterPro" id="IPR004179">
    <property type="entry name" value="Sec63-dom"/>
</dbReference>
<evidence type="ECO:0000256" key="10">
    <source>
        <dbReference type="ARBA" id="ARBA00022840"/>
    </source>
</evidence>
<dbReference type="InterPro" id="IPR048863">
    <property type="entry name" value="BRR2_plug"/>
</dbReference>
<comment type="subcellular location">
    <subcellularLocation>
        <location evidence="1">Nucleus</location>
    </subcellularLocation>
</comment>
<comment type="catalytic activity">
    <reaction evidence="14">
        <text>ATP + H2O = ADP + phosphate + H(+)</text>
        <dbReference type="Rhea" id="RHEA:13065"/>
        <dbReference type="ChEBI" id="CHEBI:15377"/>
        <dbReference type="ChEBI" id="CHEBI:15378"/>
        <dbReference type="ChEBI" id="CHEBI:30616"/>
        <dbReference type="ChEBI" id="CHEBI:43474"/>
        <dbReference type="ChEBI" id="CHEBI:456216"/>
        <dbReference type="EC" id="3.6.4.13"/>
    </reaction>
</comment>
<dbReference type="FunFam" id="3.40.50.300:FF:000368">
    <property type="entry name" value="U5 small nuclear ribonucleoprotein 200 kDa helicase"/>
    <property type="match status" value="1"/>
</dbReference>
<dbReference type="InterPro" id="IPR011545">
    <property type="entry name" value="DEAD/DEAH_box_helicase_dom"/>
</dbReference>
<keyword evidence="12" id="KW-0539">Nucleus</keyword>
<dbReference type="SUPFAM" id="SSF52540">
    <property type="entry name" value="P-loop containing nucleoside triphosphate hydrolases"/>
    <property type="match status" value="4"/>
</dbReference>
<dbReference type="FunFam" id="2.60.40.150:FF:000004">
    <property type="entry name" value="RNA helicase, activating signal cointegrator 1"/>
    <property type="match status" value="1"/>
</dbReference>
<dbReference type="PROSITE" id="PS51192">
    <property type="entry name" value="HELICASE_ATP_BIND_1"/>
    <property type="match status" value="2"/>
</dbReference>
<dbReference type="FunFam" id="1.10.150.20:FF:000004">
    <property type="entry name" value="U5 small nuclear ribonucleoprotein helicase"/>
    <property type="match status" value="1"/>
</dbReference>
<keyword evidence="8" id="KW-0378">Hydrolase</keyword>
<evidence type="ECO:0000256" key="13">
    <source>
        <dbReference type="ARBA" id="ARBA00034541"/>
    </source>
</evidence>
<dbReference type="PANTHER" id="PTHR47961">
    <property type="entry name" value="DNA POLYMERASE THETA, PUTATIVE (AFU_ORTHOLOGUE AFUA_1G05260)-RELATED"/>
    <property type="match status" value="1"/>
</dbReference>
<sequence>MADAAARQLQYEYKANSNLVLQADVRLIERPRRDEATGEVCTLVGKLDGTRMGDRYQRSKPEKTEERKAKRQKRDEAQYDFDRMKGATLLSEGIDEMVGIVYRPKTQETRQTYEVLLSFIQEALGDQPRDILCGAADEILAVLKNERLKEREKKRDIDSLLGNVADERFALLVNLGKKISDFGSDAVTALGVTEGEQIDETYGINVQFEESEEESDEDVYGEVRDEDGQDEGEEARIDNTLHSENLGNTDETAKKERALHPLDIDAYWLQRCLSKYYNDAMISQAKSTEVLDVLKNSSDDRECENQLVLLLGYDCFDFIKQLKKNRQMILYCTILAKAQSETERQNIRERMRGDGNLSKILRQLDTGKNDDDDMDGGASSSHKRKEQNEDSAESSAGQVSGQRKILELEEMIFAQGSHFMANKRCQLPDGSFRKQRKGYEEVHVPALKPKPFDEKEELQPIEKLPKYVQPVFEGFRTLNRIQSRLWKTALDTDENLLLCAPTGAGKTNVALLTMMREIGKHINDDGTINADEFKIIYVAPMRSLVQEMVGNFGRRLSSYNLTVSELTGDHQLTREQIAATQIIVCTPEKWDIITRKGGEKTFTSLVRLVIIDEIHLLHDERGPVLEALVARTIRNIETTQEEVRLVGLSATLPNYQDVATFLRIKPEKGLFYFDNSFRPVALEQQYIGVTEKKALKRFQVMNEIVYEKTMEHAGKNQVLVFVHSRKETGKTARAIRDMCLEKDTLGSFLREGSLSMEVLRSEAEQVKNHELKELLPYGFAIHHAGMTRVDRTLVEDLFADRHIQVLVSTATLAWGVNLPAHTVIIKGTQVYNPEKGRWVELGALDVLQMLGRAGRPQYDTKGEGILITNHSELQFYLSLLNQQLPIESQLISKMPDMLNAEIVLGTIQNIKDAVHWLGYTYLYIRMRRQPTLYGISFDKIKEDPLLELHRADLVHTAALHLDRSGLIKYDRKSGQFQITELGRIASHYYCTHETMMTYNQLLKSNLSEIELFRVFSLSGEFKNITVREEEKLELQKLMERVPIPIKESIEEPSAKVNVLLQAYISQLKLEGFALMSDMVYVTQSASRLMRAIFEIVLHRGWAQLSDKTLTLCKMIDRRMWQSMSPLRQFKKMPEEIIKKIEKKNFPWERLYDLEPNEIGELIRVPKLGKTIHRYVHQFPKLELSTHIQPITRSTLRVELTIAPDFQWEEKIHGQSEGFWILIEDVDSEVILHNEFFLLKAKYASDDHLIKFFVPVFEPLPPQYFLRIISDRWIGAETQLPVSFRHLILPEKNMPPTELLDLQPLPITALRNAKFETLYTGHFPQFNPIQTQVFNAVYNSDDNIFIGAPTGSGKTTIAEFAVLRLFSQQSDGRCVYLVSKEAVADLIFNDWHAKFGQLLGIKVVKLTGETGTDLKLLAKGQIVVTTADKWDVLSRRWKQRKNVQNVHLFIVDELQLIGGEDGPVLEVVCSRMRYISSQIEKQIRIIALSSSLSDGRDIAQWLGCNTNASFNFHPSVRPIPLELHFQGFNITHNATRIAAMSKPVYNAIIKYSPHKPVIVFVSSRKHARLTAVDILTYCAAEAQPNRFFHAEEEDIKPFLDRMTDQTLKETLSQGVAYIHEGLTPSDHKLVEQLFDSGAVQVACVTRDLSWGLNISAHLVVIMDTQFYNGKNHSYEDYPITDVLQMVGRANRPLEDNDAKCILMCQTSKKDFFKKFLNESLPIESHLDHRLHDHFNAEIVTKTIENKQDAVDYLTWTFLYRRLTQNPNYYNLQGVTHR</sequence>
<dbReference type="EMBL" id="WJQU01000004">
    <property type="protein sequence ID" value="KAJ6635024.1"/>
    <property type="molecule type" value="Genomic_DNA"/>
</dbReference>
<dbReference type="InterPro" id="IPR035892">
    <property type="entry name" value="C2_domain_sf"/>
</dbReference>
<dbReference type="PROSITE" id="PS51194">
    <property type="entry name" value="HELICASE_CTER"/>
    <property type="match status" value="2"/>
</dbReference>
<dbReference type="CDD" id="cd18021">
    <property type="entry name" value="DEXHc_Brr2_2"/>
    <property type="match status" value="1"/>
</dbReference>
<dbReference type="SUPFAM" id="SSF158702">
    <property type="entry name" value="Sec63 N-terminal domain-like"/>
    <property type="match status" value="1"/>
</dbReference>
<keyword evidence="19" id="KW-0687">Ribonucleoprotein</keyword>
<dbReference type="GO" id="GO:0008380">
    <property type="term" value="P:RNA splicing"/>
    <property type="evidence" value="ECO:0007669"/>
    <property type="project" value="UniProtKB-KW"/>
</dbReference>
<keyword evidence="4" id="KW-0507">mRNA processing</keyword>
<dbReference type="PANTHER" id="PTHR47961:SF4">
    <property type="entry name" value="ACTIVATING SIGNAL COINTEGRATOR 1 COMPLEX SUBUNIT 3"/>
    <property type="match status" value="1"/>
</dbReference>
<dbReference type="SMART" id="SM00973">
    <property type="entry name" value="Sec63"/>
    <property type="match status" value="1"/>
</dbReference>
<comment type="similarity">
    <text evidence="2">Belongs to the helicase family. SKI2 subfamily.</text>
</comment>
<feature type="region of interest" description="Disordered" evidence="16">
    <location>
        <begin position="365"/>
        <end position="401"/>
    </location>
</feature>
<feature type="domain" description="Helicase C-terminal" evidence="18">
    <location>
        <begin position="1542"/>
        <end position="1750"/>
    </location>
</feature>
<dbReference type="InterPro" id="IPR036390">
    <property type="entry name" value="WH_DNA-bd_sf"/>
</dbReference>
<dbReference type="FunFam" id="3.40.50.300:FF:000062">
    <property type="entry name" value="U5 small nuclear ribonucleoprotein helicase"/>
    <property type="match status" value="1"/>
</dbReference>
<dbReference type="Pfam" id="PF00270">
    <property type="entry name" value="DEAD"/>
    <property type="match status" value="2"/>
</dbReference>
<dbReference type="InterPro" id="IPR027417">
    <property type="entry name" value="P-loop_NTPase"/>
</dbReference>
<dbReference type="Gene3D" id="2.60.40.150">
    <property type="entry name" value="C2 domain"/>
    <property type="match status" value="1"/>
</dbReference>
<dbReference type="Gene3D" id="3.40.50.300">
    <property type="entry name" value="P-loop containing nucleotide triphosphate hydrolases"/>
    <property type="match status" value="4"/>
</dbReference>
<keyword evidence="9 19" id="KW-0347">Helicase</keyword>
<keyword evidence="11" id="KW-0508">mRNA splicing</keyword>
<dbReference type="InterPro" id="IPR003593">
    <property type="entry name" value="AAA+_ATPase"/>
</dbReference>
<evidence type="ECO:0000256" key="4">
    <source>
        <dbReference type="ARBA" id="ARBA00022664"/>
    </source>
</evidence>